<evidence type="ECO:0000256" key="1">
    <source>
        <dbReference type="ARBA" id="ARBA00004141"/>
    </source>
</evidence>
<feature type="transmembrane region" description="Helical" evidence="5">
    <location>
        <begin position="131"/>
        <end position="154"/>
    </location>
</feature>
<evidence type="ECO:0000313" key="7">
    <source>
        <dbReference type="Proteomes" id="UP000002407"/>
    </source>
</evidence>
<dbReference type="InterPro" id="IPR059112">
    <property type="entry name" value="CysZ/EI24"/>
</dbReference>
<accession>A7I083</accession>
<dbReference type="OrthoDB" id="5339118at2"/>
<evidence type="ECO:0000256" key="5">
    <source>
        <dbReference type="SAM" id="Phobius"/>
    </source>
</evidence>
<evidence type="ECO:0000256" key="3">
    <source>
        <dbReference type="ARBA" id="ARBA00022989"/>
    </source>
</evidence>
<dbReference type="Proteomes" id="UP000002407">
    <property type="component" value="Chromosome"/>
</dbReference>
<dbReference type="AlphaFoldDB" id="A7I083"/>
<dbReference type="EMBL" id="CP000776">
    <property type="protein sequence ID" value="ABS52162.1"/>
    <property type="molecule type" value="Genomic_DNA"/>
</dbReference>
<comment type="subcellular location">
    <subcellularLocation>
        <location evidence="1">Membrane</location>
        <topology evidence="1">Multi-pass membrane protein</topology>
    </subcellularLocation>
</comment>
<dbReference type="HOGENOM" id="CLU_091971_0_0_7"/>
<sequence length="247" mass="28243">MIQILKLSIKDFLSKKYIALSIIPLIVCIVLFGVFLYLGGNELLDALAKSIDSGDFSFLNKYPLIAEILSYTAIKWLVGFIFYTLGAFFVLILSVFVASIVAGFLTPVIVNDLNEKYYRRVRNSEISALKALKISIIEILKFCGIFIICLPLLFVPIINLFIINVPLFYLYYKFLLIDIGSNTLDELNFKIFYRKGGGYKFLGVCSIFYILCLIPLVGFFAQLFFVIFLSHLVMSNEKNYFLRLKDI</sequence>
<dbReference type="KEGG" id="cha:CHAB381_0322"/>
<proteinExistence type="predicted"/>
<feature type="transmembrane region" description="Helical" evidence="5">
    <location>
        <begin position="80"/>
        <end position="110"/>
    </location>
</feature>
<keyword evidence="4 5" id="KW-0472">Membrane</keyword>
<dbReference type="STRING" id="360107.CHAB381_0322"/>
<reference evidence="7" key="1">
    <citation type="submission" date="2007-07" db="EMBL/GenBank/DDBJ databases">
        <title>Complete genome sequence of Campylobacter hominis ATCC BAA-381, a commensal isolated from the human gastrointestinal tract.</title>
        <authorList>
            <person name="Fouts D.E."/>
            <person name="Mongodin E.F."/>
            <person name="Puiu D."/>
            <person name="Sebastian Y."/>
            <person name="Miller W.G."/>
            <person name="Mandrell R.E."/>
            <person name="Nelson K.E."/>
        </authorList>
    </citation>
    <scope>NUCLEOTIDE SEQUENCE [LARGE SCALE GENOMIC DNA]</scope>
    <source>
        <strain evidence="7">ATCC BAA-381 / DSM 21671 / CCUG 45161 / LMG 19568 / NCTC 13146 / CH001A</strain>
    </source>
</reference>
<feature type="transmembrane region" description="Helical" evidence="5">
    <location>
        <begin position="17"/>
        <end position="38"/>
    </location>
</feature>
<name>A7I083_CAMHC</name>
<evidence type="ECO:0000256" key="4">
    <source>
        <dbReference type="ARBA" id="ARBA00023136"/>
    </source>
</evidence>
<dbReference type="eggNOG" id="ENOG5033RG4">
    <property type="taxonomic scope" value="Bacteria"/>
</dbReference>
<dbReference type="Pfam" id="PF07264">
    <property type="entry name" value="EI24"/>
    <property type="match status" value="1"/>
</dbReference>
<keyword evidence="3 5" id="KW-1133">Transmembrane helix</keyword>
<evidence type="ECO:0000256" key="2">
    <source>
        <dbReference type="ARBA" id="ARBA00022692"/>
    </source>
</evidence>
<gene>
    <name evidence="6" type="ordered locus">CHAB381_0322</name>
</gene>
<organism evidence="6 7">
    <name type="scientific">Campylobacter hominis (strain ATCC BAA-381 / DSM 21671 / CCUG 45161 / LMG 19568 / NCTC 13146 / CH001A)</name>
    <dbReference type="NCBI Taxonomy" id="360107"/>
    <lineage>
        <taxon>Bacteria</taxon>
        <taxon>Pseudomonadati</taxon>
        <taxon>Campylobacterota</taxon>
        <taxon>Epsilonproteobacteria</taxon>
        <taxon>Campylobacterales</taxon>
        <taxon>Campylobacteraceae</taxon>
        <taxon>Campylobacter</taxon>
    </lineage>
</organism>
<keyword evidence="2 5" id="KW-0812">Transmembrane</keyword>
<protein>
    <submittedName>
        <fullName evidence="6">Putative integral membrane protein</fullName>
    </submittedName>
</protein>
<dbReference type="RefSeq" id="WP_012108206.1">
    <property type="nucleotide sequence ID" value="NC_009714.1"/>
</dbReference>
<evidence type="ECO:0000313" key="6">
    <source>
        <dbReference type="EMBL" id="ABS52162.1"/>
    </source>
</evidence>
<keyword evidence="7" id="KW-1185">Reference proteome</keyword>
<feature type="transmembrane region" description="Helical" evidence="5">
    <location>
        <begin position="201"/>
        <end position="234"/>
    </location>
</feature>